<dbReference type="EMBL" id="CP003989">
    <property type="protein sequence ID" value="AGA33952.1"/>
    <property type="molecule type" value="Genomic_DNA"/>
</dbReference>
<dbReference type="Gene3D" id="3.30.70.100">
    <property type="match status" value="1"/>
</dbReference>
<evidence type="ECO:0000313" key="3">
    <source>
        <dbReference type="Proteomes" id="UP000010809"/>
    </source>
</evidence>
<reference evidence="2" key="1">
    <citation type="submission" date="2015-12" db="EMBL/GenBank/DDBJ databases">
        <authorList>
            <person name="Tikhonova T.V."/>
            <person name="Pavlov A.R."/>
            <person name="Beletsky A.V."/>
            <person name="Mardanov A.V."/>
            <person name="Sorokin D.Y."/>
            <person name="Ravin N.V."/>
            <person name="Popov V.O."/>
        </authorList>
    </citation>
    <scope>NUCLEOTIDE SEQUENCE</scope>
    <source>
        <strain evidence="2">DSM 14787</strain>
    </source>
</reference>
<gene>
    <name evidence="2" type="ordered locus">TVNIR_2306</name>
</gene>
<evidence type="ECO:0000259" key="1">
    <source>
        <dbReference type="PROSITE" id="PS50846"/>
    </source>
</evidence>
<proteinExistence type="predicted"/>
<feature type="domain" description="HMA" evidence="1">
    <location>
        <begin position="1"/>
        <end position="73"/>
    </location>
</feature>
<dbReference type="GO" id="GO:0046872">
    <property type="term" value="F:metal ion binding"/>
    <property type="evidence" value="ECO:0007669"/>
    <property type="project" value="InterPro"/>
</dbReference>
<sequence length="77" mass="8441">MSNHVVDVTIHLDETLVAHSREGIEDRLRDLEGVVSATSRDHTPHLVLVGYDPEVINSRTILDTVTTTGVHAELVGM</sequence>
<dbReference type="PROSITE" id="PS50846">
    <property type="entry name" value="HMA_2"/>
    <property type="match status" value="1"/>
</dbReference>
<dbReference type="HOGENOM" id="CLU_198432_0_0_6"/>
<evidence type="ECO:0000313" key="2">
    <source>
        <dbReference type="EMBL" id="AGA33952.1"/>
    </source>
</evidence>
<dbReference type="RefSeq" id="WP_015259073.1">
    <property type="nucleotide sequence ID" value="NC_019902.2"/>
</dbReference>
<dbReference type="eggNOG" id="ENOG5033HJ5">
    <property type="taxonomic scope" value="Bacteria"/>
</dbReference>
<dbReference type="PATRIC" id="fig|1255043.3.peg.2327"/>
<dbReference type="OrthoDB" id="5771502at2"/>
<dbReference type="InterPro" id="IPR036163">
    <property type="entry name" value="HMA_dom_sf"/>
</dbReference>
<organism evidence="2 3">
    <name type="scientific">Thioalkalivibrio nitratireducens (strain DSM 14787 / UNIQEM 213 / ALEN2)</name>
    <dbReference type="NCBI Taxonomy" id="1255043"/>
    <lineage>
        <taxon>Bacteria</taxon>
        <taxon>Pseudomonadati</taxon>
        <taxon>Pseudomonadota</taxon>
        <taxon>Gammaproteobacteria</taxon>
        <taxon>Chromatiales</taxon>
        <taxon>Ectothiorhodospiraceae</taxon>
        <taxon>Thioalkalivibrio</taxon>
    </lineage>
</organism>
<dbReference type="SUPFAM" id="SSF55008">
    <property type="entry name" value="HMA, heavy metal-associated domain"/>
    <property type="match status" value="1"/>
</dbReference>
<keyword evidence="3" id="KW-1185">Reference proteome</keyword>
<dbReference type="KEGG" id="tni:TVNIR_2306"/>
<dbReference type="AlphaFoldDB" id="L0DY75"/>
<name>L0DY75_THIND</name>
<protein>
    <recommendedName>
        <fullName evidence="1">HMA domain-containing protein</fullName>
    </recommendedName>
</protein>
<dbReference type="InterPro" id="IPR006121">
    <property type="entry name" value="HMA_dom"/>
</dbReference>
<accession>L0DY75</accession>
<dbReference type="Proteomes" id="UP000010809">
    <property type="component" value="Chromosome"/>
</dbReference>